<dbReference type="Proteomes" id="UP000587760">
    <property type="component" value="Unassembled WGS sequence"/>
</dbReference>
<proteinExistence type="predicted"/>
<reference evidence="1 2" key="1">
    <citation type="submission" date="2020-08" db="EMBL/GenBank/DDBJ databases">
        <title>Genomic Encyclopedia of Type Strains, Phase IV (KMG-IV): sequencing the most valuable type-strain genomes for metagenomic binning, comparative biology and taxonomic classification.</title>
        <authorList>
            <person name="Goeker M."/>
        </authorList>
    </citation>
    <scope>NUCLEOTIDE SEQUENCE [LARGE SCALE GENOMIC DNA]</scope>
    <source>
        <strain evidence="1 2">DSM 2461</strain>
    </source>
</reference>
<sequence>MSGYTKAEEYTNTLVKRLRSLYGEYIAELEIIIRGLGDSTVEVLETFLSIEQHRFQQISSVEKVLNTHLQGCSPSFQSGASEVLRSLRMDALMKSRELRSSLKIRMARIKTELSSIRVPGRAKNYRQESVPVLIDIER</sequence>
<name>A0A841R8G5_9SPIO</name>
<protein>
    <submittedName>
        <fullName evidence="1">Uncharacterized protein</fullName>
    </submittedName>
</protein>
<organism evidence="1 2">
    <name type="scientific">Spirochaeta isovalerica</name>
    <dbReference type="NCBI Taxonomy" id="150"/>
    <lineage>
        <taxon>Bacteria</taxon>
        <taxon>Pseudomonadati</taxon>
        <taxon>Spirochaetota</taxon>
        <taxon>Spirochaetia</taxon>
        <taxon>Spirochaetales</taxon>
        <taxon>Spirochaetaceae</taxon>
        <taxon>Spirochaeta</taxon>
    </lineage>
</organism>
<dbReference type="AlphaFoldDB" id="A0A841R8G5"/>
<keyword evidence="2" id="KW-1185">Reference proteome</keyword>
<dbReference type="EMBL" id="JACHGJ010000007">
    <property type="protein sequence ID" value="MBB6481574.1"/>
    <property type="molecule type" value="Genomic_DNA"/>
</dbReference>
<gene>
    <name evidence="1" type="ORF">HNR50_003254</name>
</gene>
<dbReference type="RefSeq" id="WP_184747814.1">
    <property type="nucleotide sequence ID" value="NZ_JACHGJ010000007.1"/>
</dbReference>
<evidence type="ECO:0000313" key="1">
    <source>
        <dbReference type="EMBL" id="MBB6481574.1"/>
    </source>
</evidence>
<evidence type="ECO:0000313" key="2">
    <source>
        <dbReference type="Proteomes" id="UP000587760"/>
    </source>
</evidence>
<comment type="caution">
    <text evidence="1">The sequence shown here is derived from an EMBL/GenBank/DDBJ whole genome shotgun (WGS) entry which is preliminary data.</text>
</comment>
<accession>A0A841R8G5</accession>